<dbReference type="Pfam" id="PF01321">
    <property type="entry name" value="Creatinase_N"/>
    <property type="match status" value="1"/>
</dbReference>
<dbReference type="InterPro" id="IPR029149">
    <property type="entry name" value="Creatin/AminoP/Spt16_N"/>
</dbReference>
<feature type="non-terminal residue" evidence="2">
    <location>
        <position position="161"/>
    </location>
</feature>
<evidence type="ECO:0000313" key="2">
    <source>
        <dbReference type="EMBL" id="GAG40633.1"/>
    </source>
</evidence>
<gene>
    <name evidence="2" type="ORF">S01H1_67751</name>
</gene>
<sequence length="161" mass="18141">MSLPENELATRIQKVKKLIEKENFDFAFIYFDEYNVMNGRYLTGWCPSVERGAVIVSNHCDPFLIGGPEAGPFAELDSAIKESVSSLVFMVPEEEYPQADLLNFSQISEKYFSGRKITKIGMVGLNTVPHSIYAQLASDVKGAKIVDITDEFEKLRYVKSE</sequence>
<dbReference type="InterPro" id="IPR000587">
    <property type="entry name" value="Creatinase_N"/>
</dbReference>
<protein>
    <recommendedName>
        <fullName evidence="1">Creatinase N-terminal domain-containing protein</fullName>
    </recommendedName>
</protein>
<reference evidence="2" key="1">
    <citation type="journal article" date="2014" name="Front. Microbiol.">
        <title>High frequency of phylogenetically diverse reductive dehalogenase-homologous genes in deep subseafloor sedimentary metagenomes.</title>
        <authorList>
            <person name="Kawai M."/>
            <person name="Futagami T."/>
            <person name="Toyoda A."/>
            <person name="Takaki Y."/>
            <person name="Nishi S."/>
            <person name="Hori S."/>
            <person name="Arai W."/>
            <person name="Tsubouchi T."/>
            <person name="Morono Y."/>
            <person name="Uchiyama I."/>
            <person name="Ito T."/>
            <person name="Fujiyama A."/>
            <person name="Inagaki F."/>
            <person name="Takami H."/>
        </authorList>
    </citation>
    <scope>NUCLEOTIDE SEQUENCE</scope>
    <source>
        <strain evidence="2">Expedition CK06-06</strain>
    </source>
</reference>
<comment type="caution">
    <text evidence="2">The sequence shown here is derived from an EMBL/GenBank/DDBJ whole genome shotgun (WGS) entry which is preliminary data.</text>
</comment>
<organism evidence="2">
    <name type="scientific">marine sediment metagenome</name>
    <dbReference type="NCBI Taxonomy" id="412755"/>
    <lineage>
        <taxon>unclassified sequences</taxon>
        <taxon>metagenomes</taxon>
        <taxon>ecological metagenomes</taxon>
    </lineage>
</organism>
<name>X0XVN8_9ZZZZ</name>
<accession>X0XVN8</accession>
<dbReference type="AlphaFoldDB" id="X0XVN8"/>
<dbReference type="SUPFAM" id="SSF53092">
    <property type="entry name" value="Creatinase/prolidase N-terminal domain"/>
    <property type="match status" value="1"/>
</dbReference>
<dbReference type="Gene3D" id="3.40.350.10">
    <property type="entry name" value="Creatinase/prolidase N-terminal domain"/>
    <property type="match status" value="1"/>
</dbReference>
<proteinExistence type="predicted"/>
<evidence type="ECO:0000259" key="1">
    <source>
        <dbReference type="Pfam" id="PF01321"/>
    </source>
</evidence>
<feature type="domain" description="Creatinase N-terminal" evidence="1">
    <location>
        <begin position="11"/>
        <end position="158"/>
    </location>
</feature>
<dbReference type="EMBL" id="BARS01044891">
    <property type="protein sequence ID" value="GAG40633.1"/>
    <property type="molecule type" value="Genomic_DNA"/>
</dbReference>